<accession>A0ABY4YFV9</accession>
<sequence>MTASMLHMSLADVARLAGVARPVASVWRSRPASGHPFPAPVARVAGHDRFDAFEVVDYLAVTGRGNATVERADVAAHAQLAQVGGLAEETMFAGLTALLVLGAERGEALADLTDGRLLEVAEEADPHDELLYREIAALGPHLSELAAHADALADASYSARAAFELLLAQQLARGGGGLAAVQLRPQVSTLVGRLAAELAADAGWEAPLFVGPVAGVGDLLLQAAKQYAGGLAPSVAVAPDDTSVGRLRRRRLRVHDLHQVAVAHTDAGDLRLPEAPFDGSVHVMQLAAVHHADGSGMGSSDTQVLDAVGDLVIQLAPDSRVVVVGPASALTDRPTSAETDRARDAVLRSGRLRAAIRLPSGLLVRAPRQHLALWVLGPAHPDVPVMDRWTVVGDLSTAALDASTSDDLITDVLASLVDPRQVEHHAYRFGHRVVTATLIPGHVPLVDTRSPVLSTGRGRRTLDDVIARRECRLISGNRVDSAHLQATGRAVIGPEELTGSLPTGSRAVDPLTFPTAYPSSRDTEPGDVIFCTSPRPSARVDREGGTVVLAPARTLRVMADPDEGMPDLVPEVIAADINQAAGNDWRRWRIRLVPPERQAPLREELHRIESERRDILDQLTQLEQQADQAIAHATAPREEGR</sequence>
<gene>
    <name evidence="2" type="ORF">NF557_13710</name>
</gene>
<keyword evidence="1" id="KW-0175">Coiled coil</keyword>
<organism evidence="2 3">
    <name type="scientific">Ornithinimicrobium cryptoxanthini</name>
    <dbReference type="NCBI Taxonomy" id="2934161"/>
    <lineage>
        <taxon>Bacteria</taxon>
        <taxon>Bacillati</taxon>
        <taxon>Actinomycetota</taxon>
        <taxon>Actinomycetes</taxon>
        <taxon>Micrococcales</taxon>
        <taxon>Ornithinimicrobiaceae</taxon>
        <taxon>Ornithinimicrobium</taxon>
    </lineage>
</organism>
<dbReference type="EMBL" id="CP099490">
    <property type="protein sequence ID" value="USQ75658.1"/>
    <property type="molecule type" value="Genomic_DNA"/>
</dbReference>
<feature type="coiled-coil region" evidence="1">
    <location>
        <begin position="605"/>
        <end position="632"/>
    </location>
</feature>
<evidence type="ECO:0000313" key="3">
    <source>
        <dbReference type="Proteomes" id="UP001056535"/>
    </source>
</evidence>
<evidence type="ECO:0000313" key="2">
    <source>
        <dbReference type="EMBL" id="USQ75658.1"/>
    </source>
</evidence>
<dbReference type="RefSeq" id="WP_252620086.1">
    <property type="nucleotide sequence ID" value="NZ_CP099490.1"/>
</dbReference>
<evidence type="ECO:0000256" key="1">
    <source>
        <dbReference type="SAM" id="Coils"/>
    </source>
</evidence>
<name>A0ABY4YFV9_9MICO</name>
<proteinExistence type="predicted"/>
<dbReference type="Proteomes" id="UP001056535">
    <property type="component" value="Chromosome"/>
</dbReference>
<keyword evidence="3" id="KW-1185">Reference proteome</keyword>
<reference evidence="2" key="1">
    <citation type="submission" date="2022-06" db="EMBL/GenBank/DDBJ databases">
        <title>Ornithinimicrobium JY.X270.</title>
        <authorList>
            <person name="Huang Y."/>
        </authorList>
    </citation>
    <scope>NUCLEOTIDE SEQUENCE</scope>
    <source>
        <strain evidence="2">JY.X270</strain>
    </source>
</reference>
<protein>
    <submittedName>
        <fullName evidence="2">Uncharacterized protein</fullName>
    </submittedName>
</protein>